<dbReference type="EMBL" id="JBFDAA010000022">
    <property type="protein sequence ID" value="KAL1110573.1"/>
    <property type="molecule type" value="Genomic_DNA"/>
</dbReference>
<gene>
    <name evidence="5" type="ORF">AAG570_008101</name>
</gene>
<feature type="region of interest" description="Disordered" evidence="3">
    <location>
        <begin position="231"/>
        <end position="272"/>
    </location>
</feature>
<comment type="subcellular location">
    <subcellularLocation>
        <location evidence="1">Recycling endosome</location>
    </subcellularLocation>
</comment>
<evidence type="ECO:0000313" key="5">
    <source>
        <dbReference type="EMBL" id="KAL1110573.1"/>
    </source>
</evidence>
<feature type="region of interest" description="Disordered" evidence="3">
    <location>
        <begin position="191"/>
        <end position="218"/>
    </location>
</feature>
<dbReference type="PANTHER" id="PTHR15746:SF23">
    <property type="entry name" value="RAB11 INTERACTING PROTEIN, ISOFORM A"/>
    <property type="match status" value="1"/>
</dbReference>
<dbReference type="SUPFAM" id="SSF49562">
    <property type="entry name" value="C2 domain (Calcium/lipid-binding domain, CaLB)"/>
    <property type="match status" value="1"/>
</dbReference>
<evidence type="ECO:0000313" key="6">
    <source>
        <dbReference type="Proteomes" id="UP001558652"/>
    </source>
</evidence>
<dbReference type="AlphaFoldDB" id="A0ABD0XTZ8"/>
<evidence type="ECO:0000259" key="4">
    <source>
        <dbReference type="PROSITE" id="PS50004"/>
    </source>
</evidence>
<dbReference type="GO" id="GO:0055037">
    <property type="term" value="C:recycling endosome"/>
    <property type="evidence" value="ECO:0007669"/>
    <property type="project" value="UniProtKB-SubCell"/>
</dbReference>
<feature type="compositionally biased region" description="Polar residues" evidence="3">
    <location>
        <begin position="251"/>
        <end position="261"/>
    </location>
</feature>
<dbReference type="Proteomes" id="UP001558652">
    <property type="component" value="Unassembled WGS sequence"/>
</dbReference>
<accession>A0ABD0XTZ8</accession>
<protein>
    <recommendedName>
        <fullName evidence="4">C2 domain-containing protein</fullName>
    </recommendedName>
</protein>
<organism evidence="5 6">
    <name type="scientific">Ranatra chinensis</name>
    <dbReference type="NCBI Taxonomy" id="642074"/>
    <lineage>
        <taxon>Eukaryota</taxon>
        <taxon>Metazoa</taxon>
        <taxon>Ecdysozoa</taxon>
        <taxon>Arthropoda</taxon>
        <taxon>Hexapoda</taxon>
        <taxon>Insecta</taxon>
        <taxon>Pterygota</taxon>
        <taxon>Neoptera</taxon>
        <taxon>Paraneoptera</taxon>
        <taxon>Hemiptera</taxon>
        <taxon>Heteroptera</taxon>
        <taxon>Panheteroptera</taxon>
        <taxon>Nepomorpha</taxon>
        <taxon>Nepidae</taxon>
        <taxon>Ranatrinae</taxon>
        <taxon>Ranatra</taxon>
    </lineage>
</organism>
<evidence type="ECO:0000256" key="3">
    <source>
        <dbReference type="SAM" id="MobiDB-lite"/>
    </source>
</evidence>
<dbReference type="InterPro" id="IPR000008">
    <property type="entry name" value="C2_dom"/>
</dbReference>
<keyword evidence="6" id="KW-1185">Reference proteome</keyword>
<comment type="caution">
    <text evidence="5">The sequence shown here is derived from an EMBL/GenBank/DDBJ whole genome shotgun (WGS) entry which is preliminary data.</text>
</comment>
<evidence type="ECO:0000256" key="2">
    <source>
        <dbReference type="ARBA" id="ARBA00022753"/>
    </source>
</evidence>
<feature type="compositionally biased region" description="Basic and acidic residues" evidence="3">
    <location>
        <begin position="193"/>
        <end position="207"/>
    </location>
</feature>
<dbReference type="SMART" id="SM00239">
    <property type="entry name" value="C2"/>
    <property type="match status" value="1"/>
</dbReference>
<dbReference type="FunFam" id="2.60.40.150:FF:000151">
    <property type="entry name" value="Rab11 family-interacting protein 1"/>
    <property type="match status" value="1"/>
</dbReference>
<reference evidence="5 6" key="1">
    <citation type="submission" date="2024-07" db="EMBL/GenBank/DDBJ databases">
        <title>Chromosome-level genome assembly of the water stick insect Ranatra chinensis (Heteroptera: Nepidae).</title>
        <authorList>
            <person name="Liu X."/>
        </authorList>
    </citation>
    <scope>NUCLEOTIDE SEQUENCE [LARGE SCALE GENOMIC DNA]</scope>
    <source>
        <strain evidence="5">Cailab_2021Rc</strain>
        <tissue evidence="5">Muscle</tissue>
    </source>
</reference>
<dbReference type="InterPro" id="IPR035892">
    <property type="entry name" value="C2_domain_sf"/>
</dbReference>
<proteinExistence type="predicted"/>
<dbReference type="PANTHER" id="PTHR15746">
    <property type="entry name" value="RAB11-RELATED"/>
    <property type="match status" value="1"/>
</dbReference>
<evidence type="ECO:0000256" key="1">
    <source>
        <dbReference type="ARBA" id="ARBA00004172"/>
    </source>
</evidence>
<dbReference type="Gene3D" id="2.60.40.150">
    <property type="entry name" value="C2 domain"/>
    <property type="match status" value="1"/>
</dbReference>
<sequence>MWSPTHVQVTVQKAKGLISKGKNGTNDAFVTISLGKEKFQTSVKEKAKDNIEWHERCELLIPKHGNRAEIVLTVLHHNFLGADEFLGCVRLPLSEMDVYKRPQNRWFKLKSKDGKENKERGELEVKVAFTVKAGSLSDLTIGKKEKHKSSLGQISQAAQSIGGSLISISSIGKSKGLKTFATKIGKKIKKPFHHNEGDVPEVYKPEPSKQVLGDADPGVISEAESDDFALDDLSHDGSEVSVDLRPPVGQSVENVTNSHTEMSPPRTPKSAVLEKVDWKSETDLKRPVKMLKG</sequence>
<keyword evidence="2" id="KW-0967">Endosome</keyword>
<dbReference type="PROSITE" id="PS50004">
    <property type="entry name" value="C2"/>
    <property type="match status" value="1"/>
</dbReference>
<name>A0ABD0XTZ8_9HEMI</name>
<dbReference type="InterPro" id="IPR037789">
    <property type="entry name" value="FIP_classI"/>
</dbReference>
<feature type="domain" description="C2" evidence="4">
    <location>
        <begin position="1"/>
        <end position="107"/>
    </location>
</feature>
<dbReference type="Pfam" id="PF00168">
    <property type="entry name" value="C2"/>
    <property type="match status" value="1"/>
</dbReference>